<evidence type="ECO:0000313" key="1">
    <source>
        <dbReference type="EMBL" id="EMR70396.1"/>
    </source>
</evidence>
<protein>
    <submittedName>
        <fullName evidence="1">Putative patatin-like serine protein</fullName>
    </submittedName>
</protein>
<dbReference type="AlphaFoldDB" id="M7TKC4"/>
<dbReference type="OrthoDB" id="1658288at2759"/>
<reference evidence="2" key="1">
    <citation type="journal article" date="2013" name="Genome Announc.">
        <title>Draft genome sequence of the grapevine dieback fungus Eutypa lata UCR-EL1.</title>
        <authorList>
            <person name="Blanco-Ulate B."/>
            <person name="Rolshausen P.E."/>
            <person name="Cantu D."/>
        </authorList>
    </citation>
    <scope>NUCLEOTIDE SEQUENCE [LARGE SCALE GENOMIC DNA]</scope>
    <source>
        <strain evidence="2">UCR-EL1</strain>
    </source>
</reference>
<sequence length="80" mass="8819">MAPVLKILSLDGGHGRDTSGLQILQRLLEKIKETQSFPEVPRPCELFDLIGGTGTGGTIRDVGKRVYNIIQNLSRESIRD</sequence>
<dbReference type="Proteomes" id="UP000012174">
    <property type="component" value="Unassembled WGS sequence"/>
</dbReference>
<dbReference type="HOGENOM" id="CLU_169792_0_0_1"/>
<accession>M7TKC4</accession>
<dbReference type="EMBL" id="KB705877">
    <property type="protein sequence ID" value="EMR70396.1"/>
    <property type="molecule type" value="Genomic_DNA"/>
</dbReference>
<dbReference type="SUPFAM" id="SSF52151">
    <property type="entry name" value="FabD/lysophospholipase-like"/>
    <property type="match status" value="1"/>
</dbReference>
<dbReference type="InterPro" id="IPR016035">
    <property type="entry name" value="Acyl_Trfase/lysoPLipase"/>
</dbReference>
<keyword evidence="2" id="KW-1185">Reference proteome</keyword>
<dbReference type="KEGG" id="ela:UCREL1_2573"/>
<dbReference type="Gene3D" id="3.40.1090.10">
    <property type="entry name" value="Cytosolic phospholipase A2 catalytic domain"/>
    <property type="match status" value="1"/>
</dbReference>
<gene>
    <name evidence="1" type="ORF">UCREL1_2573</name>
</gene>
<proteinExistence type="predicted"/>
<name>M7TKC4_EUTLA</name>
<organism evidence="1 2">
    <name type="scientific">Eutypa lata (strain UCR-EL1)</name>
    <name type="common">Grapevine dieback disease fungus</name>
    <name type="synonym">Eutypa armeniacae</name>
    <dbReference type="NCBI Taxonomy" id="1287681"/>
    <lineage>
        <taxon>Eukaryota</taxon>
        <taxon>Fungi</taxon>
        <taxon>Dikarya</taxon>
        <taxon>Ascomycota</taxon>
        <taxon>Pezizomycotina</taxon>
        <taxon>Sordariomycetes</taxon>
        <taxon>Xylariomycetidae</taxon>
        <taxon>Xylariales</taxon>
        <taxon>Diatrypaceae</taxon>
        <taxon>Eutypa</taxon>
    </lineage>
</organism>
<dbReference type="STRING" id="1287681.M7TKC4"/>
<dbReference type="OMA" id="PKPCQYF"/>
<evidence type="ECO:0000313" key="2">
    <source>
        <dbReference type="Proteomes" id="UP000012174"/>
    </source>
</evidence>